<dbReference type="EMBL" id="ANIX01002431">
    <property type="protein sequence ID" value="ETP12076.1"/>
    <property type="molecule type" value="Genomic_DNA"/>
</dbReference>
<gene>
    <name evidence="1" type="ORF">F441_12487</name>
</gene>
<comment type="caution">
    <text evidence="1">The sequence shown here is derived from an EMBL/GenBank/DDBJ whole genome shotgun (WGS) entry which is preliminary data.</text>
</comment>
<accession>W2WNH1</accession>
<name>W2WNH1_PHYNI</name>
<evidence type="ECO:0000313" key="2">
    <source>
        <dbReference type="Proteomes" id="UP000018958"/>
    </source>
</evidence>
<protein>
    <submittedName>
        <fullName evidence="1">Uncharacterized protein</fullName>
    </submittedName>
</protein>
<organism evidence="1 2">
    <name type="scientific">Phytophthora nicotianae CJ01A1</name>
    <dbReference type="NCBI Taxonomy" id="1317063"/>
    <lineage>
        <taxon>Eukaryota</taxon>
        <taxon>Sar</taxon>
        <taxon>Stramenopiles</taxon>
        <taxon>Oomycota</taxon>
        <taxon>Peronosporomycetes</taxon>
        <taxon>Peronosporales</taxon>
        <taxon>Peronosporaceae</taxon>
        <taxon>Phytophthora</taxon>
    </lineage>
</organism>
<evidence type="ECO:0000313" key="1">
    <source>
        <dbReference type="EMBL" id="ETP12076.1"/>
    </source>
</evidence>
<dbReference type="Proteomes" id="UP000018958">
    <property type="component" value="Unassembled WGS sequence"/>
</dbReference>
<sequence>MFGAASMLCVRVRRQCWRLESSETSWQFCHMIKVWYGLIDALKAFILPQFEKLVLNEALAIDRIEEVVVRIVLLLAMDKCVMGDKEIPWCEFTGQFVPVTVFLQTLGAAQMKVNISEMCPANEGKLKQFRNWLCGWEGWQVEFTRFIQLRLAPNEKTLWYLLGRRAAGTFPCAEGRSTEPGLSS</sequence>
<reference evidence="1 2" key="1">
    <citation type="submission" date="2013-11" db="EMBL/GenBank/DDBJ databases">
        <title>The Genome Sequence of Phytophthora parasitica CJ01A1.</title>
        <authorList>
            <consortium name="The Broad Institute Genomics Platform"/>
            <person name="Russ C."/>
            <person name="Tyler B."/>
            <person name="Panabieres F."/>
            <person name="Shan W."/>
            <person name="Tripathy S."/>
            <person name="Grunwald N."/>
            <person name="Machado M."/>
            <person name="Johnson C.S."/>
            <person name="Walker B."/>
            <person name="Young S.K."/>
            <person name="Zeng Q."/>
            <person name="Gargeya S."/>
            <person name="Fitzgerald M."/>
            <person name="Haas B."/>
            <person name="Abouelleil A."/>
            <person name="Allen A.W."/>
            <person name="Alvarado L."/>
            <person name="Arachchi H.M."/>
            <person name="Berlin A.M."/>
            <person name="Chapman S.B."/>
            <person name="Gainer-Dewar J."/>
            <person name="Goldberg J."/>
            <person name="Griggs A."/>
            <person name="Gujja S."/>
            <person name="Hansen M."/>
            <person name="Howarth C."/>
            <person name="Imamovic A."/>
            <person name="Ireland A."/>
            <person name="Larimer J."/>
            <person name="McCowan C."/>
            <person name="Murphy C."/>
            <person name="Pearson M."/>
            <person name="Poon T.W."/>
            <person name="Priest M."/>
            <person name="Roberts A."/>
            <person name="Saif S."/>
            <person name="Shea T."/>
            <person name="Sisk P."/>
            <person name="Sykes S."/>
            <person name="Wortman J."/>
            <person name="Nusbaum C."/>
            <person name="Birren B."/>
        </authorList>
    </citation>
    <scope>NUCLEOTIDE SEQUENCE [LARGE SCALE GENOMIC DNA]</scope>
    <source>
        <strain evidence="1 2">CJ01A1</strain>
    </source>
</reference>
<proteinExistence type="predicted"/>
<dbReference type="AlphaFoldDB" id="W2WNH1"/>